<reference evidence="2 3" key="1">
    <citation type="journal article" date="2012" name="PLoS ONE">
        <title>Genome sequence and transcriptome analysis of the radioresistant bacterium Deinococcus gobiensis: insights into the extreme environmental adaptations.</title>
        <authorList>
            <person name="Yuan M."/>
            <person name="Chen M."/>
            <person name="Zhang W."/>
            <person name="Lu W."/>
            <person name="Wang J."/>
            <person name="Yang M."/>
            <person name="Zhao P."/>
            <person name="Tang R."/>
            <person name="Li X."/>
            <person name="Hao Y."/>
            <person name="Zhou Z."/>
            <person name="Zhan Y."/>
            <person name="Yu H."/>
            <person name="Teng C."/>
            <person name="Yan Y."/>
            <person name="Ping S."/>
            <person name="Wang Y."/>
            <person name="Lin M."/>
        </authorList>
    </citation>
    <scope>NUCLEOTIDE SEQUENCE [LARGE SCALE GENOMIC DNA]</scope>
    <source>
        <strain evidence="2 3">I-0</strain>
    </source>
</reference>
<accession>H8GXR8</accession>
<evidence type="ECO:0000313" key="3">
    <source>
        <dbReference type="Proteomes" id="UP000007575"/>
    </source>
</evidence>
<name>H8GXR8_DEIGI</name>
<evidence type="ECO:0000256" key="1">
    <source>
        <dbReference type="SAM" id="MobiDB-lite"/>
    </source>
</evidence>
<feature type="region of interest" description="Disordered" evidence="1">
    <location>
        <begin position="1"/>
        <end position="76"/>
    </location>
</feature>
<organism evidence="2 3">
    <name type="scientific">Deinococcus gobiensis (strain DSM 21396 / JCM 16679 / CGMCC 1.7299 / I-0)</name>
    <dbReference type="NCBI Taxonomy" id="745776"/>
    <lineage>
        <taxon>Bacteria</taxon>
        <taxon>Thermotogati</taxon>
        <taxon>Deinococcota</taxon>
        <taxon>Deinococci</taxon>
        <taxon>Deinococcales</taxon>
        <taxon>Deinococcaceae</taxon>
        <taxon>Deinococcus</taxon>
    </lineage>
</organism>
<keyword evidence="3" id="KW-1185">Reference proteome</keyword>
<dbReference type="AlphaFoldDB" id="H8GXR8"/>
<dbReference type="STRING" id="745776.DGo_CA1993"/>
<sequence>MLTDGRVFPTPGGAAPRPGQRVVVDCRPGLIASTPAHMPRRQDDEAVPFIPPPPSWDSPQRPGFWGVLGSGGGGES</sequence>
<proteinExistence type="predicted"/>
<feature type="compositionally biased region" description="Gly residues" evidence="1">
    <location>
        <begin position="66"/>
        <end position="76"/>
    </location>
</feature>
<dbReference type="Proteomes" id="UP000007575">
    <property type="component" value="Chromosome"/>
</dbReference>
<dbReference type="KEGG" id="dgo:DGo_CA1993"/>
<evidence type="ECO:0000313" key="2">
    <source>
        <dbReference type="EMBL" id="AFD25920.1"/>
    </source>
</evidence>
<dbReference type="HOGENOM" id="CLU_2648485_0_0_0"/>
<gene>
    <name evidence="2" type="ordered locus">DGo_CA1993</name>
</gene>
<protein>
    <submittedName>
        <fullName evidence="2">Uncharacterized protein</fullName>
    </submittedName>
</protein>
<dbReference type="EMBL" id="CP002191">
    <property type="protein sequence ID" value="AFD25920.1"/>
    <property type="molecule type" value="Genomic_DNA"/>
</dbReference>